<keyword evidence="2" id="KW-0604">Photosystem II</keyword>
<feature type="domain" description="Photosynthesis system II assembly factor Ycf48/Hcf136-like" evidence="4">
    <location>
        <begin position="69"/>
        <end position="115"/>
    </location>
</feature>
<proteinExistence type="predicted"/>
<evidence type="ECO:0000256" key="3">
    <source>
        <dbReference type="SAM" id="SignalP"/>
    </source>
</evidence>
<dbReference type="OrthoDB" id="9813892at2"/>
<dbReference type="EMBL" id="SLWF01000014">
    <property type="protein sequence ID" value="TCN83674.1"/>
    <property type="molecule type" value="Genomic_DNA"/>
</dbReference>
<sequence length="339" mass="37137">MKFCVLFCSVICGLPLIASATPNEQGQQAITSQLQPLASKALVLDIKNAGNTLVAVGERGHILRLAPTGNWQQVLTPSRNLLTRVTFVDAVNGWAVGHDATVMHSNDAGATWQLQYRSEELARPLMDVYFHDAQQGLAVGAYGLFLRTQDGGKHWQREFHDELLNADDAQYLQQLKTDDPQAYQQESDSILPHFNRLLPLSDGRLLLVGEMGLVAVSNDMGVHWQRLMFPYEGSLFAAKEYNGKIYVGGLRGNLFASDLSLQSWQSITLPQKTTINGITQVAGQLWLVGNSGVIIRLDADNQAQLVRQLKGENLLALAVAPKGGLWLAGTKGLQPITLE</sequence>
<evidence type="ECO:0000259" key="4">
    <source>
        <dbReference type="Pfam" id="PF14870"/>
    </source>
</evidence>
<protein>
    <submittedName>
        <fullName evidence="5">Photosystem II stability/assembly factor-like uncharacterized protein</fullName>
    </submittedName>
</protein>
<reference evidence="5 6" key="1">
    <citation type="submission" date="2019-03" db="EMBL/GenBank/DDBJ databases">
        <title>Freshwater and sediment microbial communities from various areas in North America, analyzing microbe dynamics in response to fracking.</title>
        <authorList>
            <person name="Lamendella R."/>
        </authorList>
    </citation>
    <scope>NUCLEOTIDE SEQUENCE [LARGE SCALE GENOMIC DNA]</scope>
    <source>
        <strain evidence="5 6">74A</strain>
    </source>
</reference>
<feature type="signal peptide" evidence="3">
    <location>
        <begin position="1"/>
        <end position="20"/>
    </location>
</feature>
<comment type="caution">
    <text evidence="5">The sequence shown here is derived from an EMBL/GenBank/DDBJ whole genome shotgun (WGS) entry which is preliminary data.</text>
</comment>
<dbReference type="PANTHER" id="PTHR47199:SF2">
    <property type="entry name" value="PHOTOSYSTEM II STABILITY_ASSEMBLY FACTOR HCF136, CHLOROPLASTIC"/>
    <property type="match status" value="1"/>
</dbReference>
<evidence type="ECO:0000256" key="2">
    <source>
        <dbReference type="ARBA" id="ARBA00023276"/>
    </source>
</evidence>
<evidence type="ECO:0000313" key="6">
    <source>
        <dbReference type="Proteomes" id="UP000294832"/>
    </source>
</evidence>
<feature type="chain" id="PRO_5020885439" evidence="3">
    <location>
        <begin position="21"/>
        <end position="339"/>
    </location>
</feature>
<keyword evidence="1" id="KW-0602">Photosynthesis</keyword>
<accession>A0A4R2FDR1</accession>
<dbReference type="InterPro" id="IPR015943">
    <property type="entry name" value="WD40/YVTN_repeat-like_dom_sf"/>
</dbReference>
<evidence type="ECO:0000256" key="1">
    <source>
        <dbReference type="ARBA" id="ARBA00022531"/>
    </source>
</evidence>
<dbReference type="RefSeq" id="WP_133039123.1">
    <property type="nucleotide sequence ID" value="NZ_SLWF01000014.1"/>
</dbReference>
<dbReference type="SUPFAM" id="SSF110296">
    <property type="entry name" value="Oligoxyloglucan reducing end-specific cellobiohydrolase"/>
    <property type="match status" value="1"/>
</dbReference>
<dbReference type="GO" id="GO:0015979">
    <property type="term" value="P:photosynthesis"/>
    <property type="evidence" value="ECO:0007669"/>
    <property type="project" value="UniProtKB-KW"/>
</dbReference>
<dbReference type="AlphaFoldDB" id="A0A4R2FDR1"/>
<keyword evidence="3" id="KW-0732">Signal</keyword>
<organism evidence="5 6">
    <name type="scientific">Shewanella fodinae</name>
    <dbReference type="NCBI Taxonomy" id="552357"/>
    <lineage>
        <taxon>Bacteria</taxon>
        <taxon>Pseudomonadati</taxon>
        <taxon>Pseudomonadota</taxon>
        <taxon>Gammaproteobacteria</taxon>
        <taxon>Alteromonadales</taxon>
        <taxon>Shewanellaceae</taxon>
        <taxon>Shewanella</taxon>
    </lineage>
</organism>
<dbReference type="Pfam" id="PF14870">
    <property type="entry name" value="PSII_BNR"/>
    <property type="match status" value="1"/>
</dbReference>
<dbReference type="Proteomes" id="UP000294832">
    <property type="component" value="Unassembled WGS sequence"/>
</dbReference>
<evidence type="ECO:0000313" key="5">
    <source>
        <dbReference type="EMBL" id="TCN83674.1"/>
    </source>
</evidence>
<name>A0A4R2FDR1_9GAMM</name>
<dbReference type="GO" id="GO:0009523">
    <property type="term" value="C:photosystem II"/>
    <property type="evidence" value="ECO:0007669"/>
    <property type="project" value="UniProtKB-KW"/>
</dbReference>
<keyword evidence="6" id="KW-1185">Reference proteome</keyword>
<dbReference type="Gene3D" id="2.130.10.10">
    <property type="entry name" value="YVTN repeat-like/Quinoprotein amine dehydrogenase"/>
    <property type="match status" value="1"/>
</dbReference>
<dbReference type="InterPro" id="IPR028203">
    <property type="entry name" value="PSII_CF48-like_dom"/>
</dbReference>
<gene>
    <name evidence="5" type="ORF">EDC91_11471</name>
</gene>
<dbReference type="PANTHER" id="PTHR47199">
    <property type="entry name" value="PHOTOSYSTEM II STABILITY/ASSEMBLY FACTOR HCF136, CHLOROPLASTIC"/>
    <property type="match status" value="1"/>
</dbReference>